<name>A0A1G2F5K1_9BACT</name>
<protein>
    <submittedName>
        <fullName evidence="3">Ribosomal subunit interface protein</fullName>
    </submittedName>
</protein>
<proteinExistence type="predicted"/>
<evidence type="ECO:0000313" key="3">
    <source>
        <dbReference type="EMBL" id="OGZ33309.1"/>
    </source>
</evidence>
<dbReference type="EMBL" id="MHMV01000050">
    <property type="protein sequence ID" value="OGZ33309.1"/>
    <property type="molecule type" value="Genomic_DNA"/>
</dbReference>
<dbReference type="AlphaFoldDB" id="A0A1G2F5K1"/>
<dbReference type="InterPro" id="IPR003489">
    <property type="entry name" value="RHF/RaiA"/>
</dbReference>
<keyword evidence="2" id="KW-0175">Coiled coil</keyword>
<organism evidence="3 4">
    <name type="scientific">Candidatus Portnoybacteria bacterium RBG_13_41_18</name>
    <dbReference type="NCBI Taxonomy" id="1801991"/>
    <lineage>
        <taxon>Bacteria</taxon>
        <taxon>Candidatus Portnoyibacteriota</taxon>
    </lineage>
</organism>
<sequence length="128" mass="14892">MKFIIKSKEIEIPDGLDAYIEKRIGKLDKFLESVDKNLIEATVEIGKVSGRHKQGKIYQLNVNLKFPGNFFRSEVQSEDLYSAVDEAKEELELEIRKFKQKKETKFIRGARSAKKSLRISPMARFRIK</sequence>
<evidence type="ECO:0000256" key="1">
    <source>
        <dbReference type="ARBA" id="ARBA00022845"/>
    </source>
</evidence>
<dbReference type="GO" id="GO:0043024">
    <property type="term" value="F:ribosomal small subunit binding"/>
    <property type="evidence" value="ECO:0007669"/>
    <property type="project" value="TreeGrafter"/>
</dbReference>
<feature type="coiled-coil region" evidence="2">
    <location>
        <begin position="81"/>
        <end position="108"/>
    </location>
</feature>
<dbReference type="GO" id="GO:0045900">
    <property type="term" value="P:negative regulation of translational elongation"/>
    <property type="evidence" value="ECO:0007669"/>
    <property type="project" value="TreeGrafter"/>
</dbReference>
<dbReference type="PANTHER" id="PTHR33231">
    <property type="entry name" value="30S RIBOSOMAL PROTEIN"/>
    <property type="match status" value="1"/>
</dbReference>
<dbReference type="Pfam" id="PF02482">
    <property type="entry name" value="Ribosomal_S30AE"/>
    <property type="match status" value="1"/>
</dbReference>
<gene>
    <name evidence="3" type="ORF">A2174_01045</name>
</gene>
<comment type="caution">
    <text evidence="3">The sequence shown here is derived from an EMBL/GenBank/DDBJ whole genome shotgun (WGS) entry which is preliminary data.</text>
</comment>
<accession>A0A1G2F5K1</accession>
<dbReference type="InterPro" id="IPR050574">
    <property type="entry name" value="HPF/YfiA_ribosome-assoc"/>
</dbReference>
<evidence type="ECO:0000256" key="2">
    <source>
        <dbReference type="SAM" id="Coils"/>
    </source>
</evidence>
<reference evidence="3 4" key="1">
    <citation type="journal article" date="2016" name="Nat. Commun.">
        <title>Thousands of microbial genomes shed light on interconnected biogeochemical processes in an aquifer system.</title>
        <authorList>
            <person name="Anantharaman K."/>
            <person name="Brown C.T."/>
            <person name="Hug L.A."/>
            <person name="Sharon I."/>
            <person name="Castelle C.J."/>
            <person name="Probst A.J."/>
            <person name="Thomas B.C."/>
            <person name="Singh A."/>
            <person name="Wilkins M.J."/>
            <person name="Karaoz U."/>
            <person name="Brodie E.L."/>
            <person name="Williams K.H."/>
            <person name="Hubbard S.S."/>
            <person name="Banfield J.F."/>
        </authorList>
    </citation>
    <scope>NUCLEOTIDE SEQUENCE [LARGE SCALE GENOMIC DNA]</scope>
</reference>
<dbReference type="Proteomes" id="UP000177725">
    <property type="component" value="Unassembled WGS sequence"/>
</dbReference>
<dbReference type="SUPFAM" id="SSF69754">
    <property type="entry name" value="Ribosome binding protein Y (YfiA homologue)"/>
    <property type="match status" value="1"/>
</dbReference>
<dbReference type="GO" id="GO:0022627">
    <property type="term" value="C:cytosolic small ribosomal subunit"/>
    <property type="evidence" value="ECO:0007669"/>
    <property type="project" value="TreeGrafter"/>
</dbReference>
<dbReference type="Gene3D" id="3.30.160.100">
    <property type="entry name" value="Ribosome hibernation promotion factor-like"/>
    <property type="match status" value="1"/>
</dbReference>
<keyword evidence="1" id="KW-0810">Translation regulation</keyword>
<dbReference type="InterPro" id="IPR036567">
    <property type="entry name" value="RHF-like"/>
</dbReference>
<dbReference type="NCBIfam" id="TIGR00741">
    <property type="entry name" value="yfiA"/>
    <property type="match status" value="1"/>
</dbReference>
<dbReference type="PANTHER" id="PTHR33231:SF1">
    <property type="entry name" value="30S RIBOSOMAL PROTEIN"/>
    <property type="match status" value="1"/>
</dbReference>
<evidence type="ECO:0000313" key="4">
    <source>
        <dbReference type="Proteomes" id="UP000177725"/>
    </source>
</evidence>